<keyword evidence="7" id="KW-0695">RNA-directed DNA polymerase</keyword>
<feature type="domain" description="Integrase catalytic" evidence="13">
    <location>
        <begin position="1"/>
        <end position="151"/>
    </location>
</feature>
<evidence type="ECO:0000256" key="2">
    <source>
        <dbReference type="ARBA" id="ARBA00022723"/>
    </source>
</evidence>
<evidence type="ECO:0000256" key="5">
    <source>
        <dbReference type="ARBA" id="ARBA00022842"/>
    </source>
</evidence>
<dbReference type="InterPro" id="IPR039537">
    <property type="entry name" value="Retrotran_Ty1/copia-like"/>
</dbReference>
<evidence type="ECO:0000256" key="9">
    <source>
        <dbReference type="ARBA" id="ARBA00023172"/>
    </source>
</evidence>
<evidence type="ECO:0000313" key="14">
    <source>
        <dbReference type="EMBL" id="GEU34949.1"/>
    </source>
</evidence>
<evidence type="ECO:0000256" key="7">
    <source>
        <dbReference type="ARBA" id="ARBA00022918"/>
    </source>
</evidence>
<dbReference type="CDD" id="cd09272">
    <property type="entry name" value="RNase_HI_RT_Ty1"/>
    <property type="match status" value="2"/>
</dbReference>
<dbReference type="InterPro" id="IPR001584">
    <property type="entry name" value="Integrase_cat-core"/>
</dbReference>
<keyword evidence="8" id="KW-0808">Transferase</keyword>
<feature type="region of interest" description="Disordered" evidence="12">
    <location>
        <begin position="1386"/>
        <end position="1410"/>
    </location>
</feature>
<evidence type="ECO:0000256" key="11">
    <source>
        <dbReference type="SAM" id="Coils"/>
    </source>
</evidence>
<dbReference type="Pfam" id="PF25597">
    <property type="entry name" value="SH3_retrovirus"/>
    <property type="match status" value="1"/>
</dbReference>
<dbReference type="GO" id="GO:0046872">
    <property type="term" value="F:metal ion binding"/>
    <property type="evidence" value="ECO:0007669"/>
    <property type="project" value="UniProtKB-KW"/>
</dbReference>
<dbReference type="InterPro" id="IPR036397">
    <property type="entry name" value="RNaseH_sf"/>
</dbReference>
<dbReference type="Pfam" id="PF24626">
    <property type="entry name" value="SH3_Tf2-1"/>
    <property type="match status" value="1"/>
</dbReference>
<dbReference type="PANTHER" id="PTHR42648:SF11">
    <property type="entry name" value="TRANSPOSON TY4-P GAG-POL POLYPROTEIN"/>
    <property type="match status" value="1"/>
</dbReference>
<feature type="region of interest" description="Disordered" evidence="12">
    <location>
        <begin position="844"/>
        <end position="864"/>
    </location>
</feature>
<feature type="coiled-coil region" evidence="11">
    <location>
        <begin position="1061"/>
        <end position="1088"/>
    </location>
</feature>
<evidence type="ECO:0000256" key="12">
    <source>
        <dbReference type="SAM" id="MobiDB-lite"/>
    </source>
</evidence>
<evidence type="ECO:0000256" key="1">
    <source>
        <dbReference type="ARBA" id="ARBA00022722"/>
    </source>
</evidence>
<keyword evidence="11" id="KW-0175">Coiled coil</keyword>
<dbReference type="InterPro" id="IPR012337">
    <property type="entry name" value="RNaseH-like_sf"/>
</dbReference>
<keyword evidence="8" id="KW-0239">DNA-directed DNA polymerase</keyword>
<keyword evidence="5" id="KW-0460">Magnesium</keyword>
<dbReference type="SUPFAM" id="SSF56672">
    <property type="entry name" value="DNA/RNA polymerases"/>
    <property type="match status" value="1"/>
</dbReference>
<gene>
    <name evidence="14" type="ORF">Tci_006927</name>
</gene>
<evidence type="ECO:0000256" key="4">
    <source>
        <dbReference type="ARBA" id="ARBA00022801"/>
    </source>
</evidence>
<dbReference type="FunFam" id="3.30.420.10:FF:000032">
    <property type="entry name" value="Retrovirus-related Pol polyprotein from transposon 297-like Protein"/>
    <property type="match status" value="1"/>
</dbReference>
<keyword evidence="3" id="KW-0255">Endonuclease</keyword>
<sequence length="2269" mass="260527">MDFITKLPKTTNGYDTIWVIVDRLTKSAYFLPMRENDPMEKLMKLYMKEVVTRHGLPISIISDRDGRFTSLFWKALHKALGTRLDMSTAYHPKTDGQSERTIQTLEDMLRTCVIDFEKSWDRHLPLVEFSYNNSYHTSIKAAPFEALYGRKCRSPVLSKVGDVAYRLELPQELSRVHNTFHVSNLKKCLSDESLVIPLEGLHVDDKLHFIEEPVEIIDHEIKQLKRSRIPIIKSTYVASTPWTPGGEVLRRLVSSNVISYNKEKPPFLCYACQLGKYIRLPFVHFDTTLDVKKAFLHGDLSEMVYRHQPFGFWDFVHPDYGDSSGLFLSQRKYAVEILEMAHMVNCNPCRTLVDTKSKLDFDDEDEDEEQNEEFLLHSTNTMEYSTFGSCKDKEDVPFKVGEKVMEANTTPYLPTLEEPIISPIDDIRSKKDEEFLALSLYEDKCYNLLEEAEVTHIHPNLPQLPRVVDDSNFENEKEQDNVSLVKDEYHVVERCYENSFSELTHIILKQVYRKARVDVRNLSQFEKQVRSASSQRKRKRRVWVSKHKHFIGLRNVSKVFKTWICHGPVKQKYATVTHTGNVPLNHHDTIISGTIQTILSLAASQHCPIRQLDVKNAFLHDLVAYSDADWAGYPTTRRSTASYCVFLRNNLLSWSSKRQLTLSRSSAEVEYRGVANEKKAKLFTEWERFTSNDGESTESYYHRFLKLMNDLKRNKHFPEKIASNLKFLNNLQPKWSRHVTIVHQTKDLHTVDYTQLYDFLKYNQKEVDELKAKRLPKTQDPLAVMTTSNNPYHFHVLNQDQPSFNQNYMQQPMPNPEDITDPTTAMNMALALMAKAFKLNYSTPTNNNQRISSNPRNRQIAQPGMNMGQDRHMQMVGGNANQNLNGNGNLVAARAEGNATGHNENQIKCYNYRGVGHFARNSTVRPRRRDAAYLQTQLLIAQKEEAGIQLQAEEFDLMAAAIDLDEIEKVNANCILMANLQQASHRVLILTELPSMIQTDQLSQDIMSVMQNNSVVDTSNLQTELECTKERFENCIIKKETAYAKLWNDWYKKCEECKFNKILYDKAYNDMQRKIKQLQAQLGDLKGKSKDTSCVLDTLNPLSQKLEIENVKLEFQVLNYAKENAHLKNTYRNLFDSISLIRTQTKTIITSLQNKLQNTVYENAKLRAQLFKKVSVQKDNKRGTSTNTKFAKQSILGKLPKLDEIHALSKPVTSNSIPTPQESKVIKNDKVIAPRMLRINLFKTSREEKHVPNTVSTSARTKPTTVSQPPVFTKKYVNSDSNGFSSIGIDNTKTKRPQPRSNTKNDRVPYASKSSCNKNKGVEVKEHHRNLLLSKNKKHMSSACNKVKLDSHNVISKVVCAMCKQCLISANHDVCLLNYVNSKTSHGKKQKENVSMNEKQKKQQPKVKKTKKVRFIESLVTPKSSKPRTFLRWSPTGRLFDLKGKIIASNESKSQSDCSNGDNACTSNPLEPKIKRFPNSTSFLGLSHLNFDTINELAKHDLVSGLPKFKYQKEHLCPSCEQGKSKKASHPPKPVPNSRQRLHLLHMDLCGPMRIASINEKTDNGTKFKNQVLKEYFDSVGISYQVSSVRTPQQNGVVERRNRTLVEAARTMLIFSCAPSFFWAEAIATACFTQNCSIIHHRFNKTPYELINDRKLDISFLHVFGALCYPKNDHEDIGKLGAKGDISFFIGYSADSCAFRVYNRRTKKIMETMNVSFDELSAMAFEQRSSKPELQSMTSGQISSGLDLNYALSTVTTQQPTEVVENVPNAMFDAISFVNPFATSSTSDAESSSSQYVDPSNMHTFYQPYPHEFQWIKDHPLEQVIGEPSRPVLTRNQLRSDGDMCIYALTMSTMEPKNVKEAMTNPAWNESMQDYQDIFGICCNKSFNVFQMDVKTIFLHGSLKEDVYVCQPEGFINTDHPSHVYKLKKALYGLKQAPRAWYNELSKFLLQNHFFKGTIDPTLFISRFEMSMMREMTFFLGLQVNQSPRGIFINQSNYVLEILKKYGMESYDPVGTLMEIKDKLDLDQNGTPVDATKYRSMIDADYAGCKDTFKSTFAEAQFVGEKLVSWSSKKQDYMALSTAKAEYVSLSACCAQVLWMRTQFTDYGFHFKKIPIYCDLKSAIAISCNPVQYSRTKYITVCYHFIKEHVEKGTIELYFVKTDYQLACIFTKALLADCFNYLVHRIVMNGNPSRVNIKQLYGRIRQWRYNLIPPESKFKTPCSIIKDKYMMKAQDRWIGVVIDVEVRIDCCWQMRFDVEIVMVVIDVIG</sequence>
<dbReference type="EMBL" id="BKCJ010000635">
    <property type="protein sequence ID" value="GEU34949.1"/>
    <property type="molecule type" value="Genomic_DNA"/>
</dbReference>
<keyword evidence="2" id="KW-0479">Metal-binding</keyword>
<feature type="compositionally biased region" description="Polar residues" evidence="12">
    <location>
        <begin position="844"/>
        <end position="860"/>
    </location>
</feature>
<feature type="domain" description="Integrase catalytic" evidence="13">
    <location>
        <begin position="1562"/>
        <end position="1655"/>
    </location>
</feature>
<dbReference type="Pfam" id="PF07727">
    <property type="entry name" value="RVT_2"/>
    <property type="match status" value="1"/>
</dbReference>
<dbReference type="InterPro" id="IPR043502">
    <property type="entry name" value="DNA/RNA_pol_sf"/>
</dbReference>
<reference evidence="14" key="1">
    <citation type="journal article" date="2019" name="Sci. Rep.">
        <title>Draft genome of Tanacetum cinerariifolium, the natural source of mosquito coil.</title>
        <authorList>
            <person name="Yamashiro T."/>
            <person name="Shiraishi A."/>
            <person name="Satake H."/>
            <person name="Nakayama K."/>
        </authorList>
    </citation>
    <scope>NUCLEOTIDE SEQUENCE</scope>
</reference>
<dbReference type="GO" id="GO:0003676">
    <property type="term" value="F:nucleic acid binding"/>
    <property type="evidence" value="ECO:0007669"/>
    <property type="project" value="InterPro"/>
</dbReference>
<feature type="compositionally biased region" description="Polar residues" evidence="12">
    <location>
        <begin position="1253"/>
        <end position="1291"/>
    </location>
</feature>
<evidence type="ECO:0000259" key="13">
    <source>
        <dbReference type="PROSITE" id="PS50994"/>
    </source>
</evidence>
<evidence type="ECO:0000256" key="6">
    <source>
        <dbReference type="ARBA" id="ARBA00022908"/>
    </source>
</evidence>
<keyword evidence="1" id="KW-0540">Nuclease</keyword>
<dbReference type="PROSITE" id="PS50994">
    <property type="entry name" value="INTEGRASE"/>
    <property type="match status" value="2"/>
</dbReference>
<keyword evidence="4" id="KW-0378">Hydrolase</keyword>
<evidence type="ECO:0000256" key="10">
    <source>
        <dbReference type="ARBA" id="ARBA00023268"/>
    </source>
</evidence>
<proteinExistence type="predicted"/>
<protein>
    <submittedName>
        <fullName evidence="14">Copia protein</fullName>
    </submittedName>
</protein>
<accession>A0A6L2JDT2</accession>
<name>A0A6L2JDT2_TANCI</name>
<dbReference type="SUPFAM" id="SSF53098">
    <property type="entry name" value="Ribonuclease H-like"/>
    <property type="match status" value="2"/>
</dbReference>
<dbReference type="InterPro" id="IPR057670">
    <property type="entry name" value="SH3_retrovirus"/>
</dbReference>
<keyword evidence="8" id="KW-0548">Nucleotidyltransferase</keyword>
<evidence type="ECO:0000256" key="8">
    <source>
        <dbReference type="ARBA" id="ARBA00022932"/>
    </source>
</evidence>
<dbReference type="PANTHER" id="PTHR42648">
    <property type="entry name" value="TRANSPOSASE, PUTATIVE-RELATED"/>
    <property type="match status" value="1"/>
</dbReference>
<dbReference type="InterPro" id="IPR056924">
    <property type="entry name" value="SH3_Tf2-1"/>
</dbReference>
<feature type="region of interest" description="Disordered" evidence="12">
    <location>
        <begin position="1248"/>
        <end position="1316"/>
    </location>
</feature>
<keyword evidence="6" id="KW-0229">DNA integration</keyword>
<dbReference type="Gene3D" id="3.30.420.10">
    <property type="entry name" value="Ribonuclease H-like superfamily/Ribonuclease H"/>
    <property type="match status" value="2"/>
</dbReference>
<keyword evidence="9" id="KW-0233">DNA recombination</keyword>
<keyword evidence="10" id="KW-0511">Multifunctional enzyme</keyword>
<evidence type="ECO:0000256" key="3">
    <source>
        <dbReference type="ARBA" id="ARBA00022759"/>
    </source>
</evidence>
<dbReference type="GO" id="GO:0016787">
    <property type="term" value="F:hydrolase activity"/>
    <property type="evidence" value="ECO:0007669"/>
    <property type="project" value="UniProtKB-KW"/>
</dbReference>
<comment type="caution">
    <text evidence="14">The sequence shown here is derived from an EMBL/GenBank/DDBJ whole genome shotgun (WGS) entry which is preliminary data.</text>
</comment>
<organism evidence="14">
    <name type="scientific">Tanacetum cinerariifolium</name>
    <name type="common">Dalmatian daisy</name>
    <name type="synonym">Chrysanthemum cinerariifolium</name>
    <dbReference type="NCBI Taxonomy" id="118510"/>
    <lineage>
        <taxon>Eukaryota</taxon>
        <taxon>Viridiplantae</taxon>
        <taxon>Streptophyta</taxon>
        <taxon>Embryophyta</taxon>
        <taxon>Tracheophyta</taxon>
        <taxon>Spermatophyta</taxon>
        <taxon>Magnoliopsida</taxon>
        <taxon>eudicotyledons</taxon>
        <taxon>Gunneridae</taxon>
        <taxon>Pentapetalae</taxon>
        <taxon>asterids</taxon>
        <taxon>campanulids</taxon>
        <taxon>Asterales</taxon>
        <taxon>Asteraceae</taxon>
        <taxon>Asteroideae</taxon>
        <taxon>Anthemideae</taxon>
        <taxon>Anthemidinae</taxon>
        <taxon>Tanacetum</taxon>
    </lineage>
</organism>
<dbReference type="GO" id="GO:0015074">
    <property type="term" value="P:DNA integration"/>
    <property type="evidence" value="ECO:0007669"/>
    <property type="project" value="InterPro"/>
</dbReference>
<dbReference type="InterPro" id="IPR013103">
    <property type="entry name" value="RVT_2"/>
</dbReference>